<gene>
    <name evidence="5" type="ORF">BDEG_25367</name>
</gene>
<feature type="compositionally biased region" description="Low complexity" evidence="3">
    <location>
        <begin position="137"/>
        <end position="146"/>
    </location>
</feature>
<dbReference type="Pfam" id="PF21771">
    <property type="entry name" value="CFAP58_CC"/>
    <property type="match status" value="1"/>
</dbReference>
<keyword evidence="1 2" id="KW-0175">Coiled coil</keyword>
<proteinExistence type="predicted"/>
<dbReference type="PANTHER" id="PTHR32083:SF0">
    <property type="entry name" value="CILIA AND FLAGELLA-ASSOCIATED PROTEIN 58"/>
    <property type="match status" value="1"/>
</dbReference>
<evidence type="ECO:0000256" key="2">
    <source>
        <dbReference type="SAM" id="Coils"/>
    </source>
</evidence>
<dbReference type="VEuPathDB" id="FungiDB:BDEG_25367"/>
<evidence type="ECO:0000313" key="5">
    <source>
        <dbReference type="EMBL" id="OAJ41825.1"/>
    </source>
</evidence>
<evidence type="ECO:0000256" key="1">
    <source>
        <dbReference type="ARBA" id="ARBA00023054"/>
    </source>
</evidence>
<feature type="compositionally biased region" description="Polar residues" evidence="3">
    <location>
        <begin position="35"/>
        <end position="74"/>
    </location>
</feature>
<evidence type="ECO:0000259" key="4">
    <source>
        <dbReference type="Pfam" id="PF21771"/>
    </source>
</evidence>
<feature type="coiled-coil region" evidence="2">
    <location>
        <begin position="331"/>
        <end position="484"/>
    </location>
</feature>
<feature type="domain" description="Cilia- and flagella-associated protein 58 central coiled coil" evidence="4">
    <location>
        <begin position="525"/>
        <end position="825"/>
    </location>
</feature>
<feature type="coiled-coil region" evidence="2">
    <location>
        <begin position="156"/>
        <end position="183"/>
    </location>
</feature>
<organism evidence="5 6">
    <name type="scientific">Batrachochytrium dendrobatidis (strain JEL423)</name>
    <dbReference type="NCBI Taxonomy" id="403673"/>
    <lineage>
        <taxon>Eukaryota</taxon>
        <taxon>Fungi</taxon>
        <taxon>Fungi incertae sedis</taxon>
        <taxon>Chytridiomycota</taxon>
        <taxon>Chytridiomycota incertae sedis</taxon>
        <taxon>Chytridiomycetes</taxon>
        <taxon>Rhizophydiales</taxon>
        <taxon>Rhizophydiales incertae sedis</taxon>
        <taxon>Batrachochytrium</taxon>
    </lineage>
</organism>
<feature type="region of interest" description="Disordered" evidence="3">
    <location>
        <begin position="1"/>
        <end position="96"/>
    </location>
</feature>
<name>A0A177WQ99_BATDL</name>
<dbReference type="OrthoDB" id="264785at2759"/>
<reference evidence="5 6" key="2">
    <citation type="submission" date="2016-05" db="EMBL/GenBank/DDBJ databases">
        <title>Lineage-specific infection strategies underlie the spectrum of fungal disease in amphibians.</title>
        <authorList>
            <person name="Cuomo C.A."/>
            <person name="Farrer R.A."/>
            <person name="James T."/>
            <person name="Longcore J."/>
            <person name="Birren B."/>
        </authorList>
    </citation>
    <scope>NUCLEOTIDE SEQUENCE [LARGE SCALE GENOMIC DNA]</scope>
    <source>
        <strain evidence="5 6">JEL423</strain>
    </source>
</reference>
<dbReference type="GO" id="GO:0005856">
    <property type="term" value="C:cytoskeleton"/>
    <property type="evidence" value="ECO:0007669"/>
    <property type="project" value="TreeGrafter"/>
</dbReference>
<feature type="coiled-coil region" evidence="2">
    <location>
        <begin position="695"/>
        <end position="764"/>
    </location>
</feature>
<sequence>MDPPSDGDLSTSNSKGNTPHESIKESGSDAYKQPSAAQSRQRSFNESTLPKLQDTTSQPLQQRQKSSNSATDSPLPNLYPFENKQDTDASKVSVKPNTSKNAEYTVEEVYSSEIMPIAASPASAESISSPKHDANPTLGTTVPTTTQESGRIDNILVVFTNEKNAYEQEFAQMEAEFHAIHAEADPNADIFFRFLSEYKKVFVALSHSKSHAYELGDQFIAVQRECLNNDQLQVDGVKTLDHDQQTLKTLKVQIKRAEQMFEQSLHREEVAKNDQRQIKNDIISLTATIKQGVGLSAIQERTINELIASKEQMTKDLELELNRIVMLRNGLTEISEEIKMAENLKRDFEKEIFILKDKNSSKKLEIDNELRGKERLERELRELRTIVTVKSQEVQGKQDAVNRATEDMVVIEGHIKQQRQQIEKLLRDQESLGTRTVKLQQDYDEQMSQTSQIMDENETTMNDLKIKERELANHRAEIKKVTRIKEVLLKKNRMLEHIKVQAELERKVIRAETDTLMVTVDRLHRQVESMRKNIDDLSREKDILSGTFLKTQNETQKITNLIVLQKQQRYNIELEIAQYRKESLELHREAKRLAVERDKYVAEAIALQEQCVYGLRELKNMEFKIFENKRQLATSEAKYKHQQNLYEAVQSERNLHAKHLIESQGEIAEMKRKLKIMNFQINGYKDDLNSKDATLAKENTEHIKLKRDMDMIRDEIKTLKNQNELAQVYIRGQIAEQAKLNLFVKEAEVERSRQENALHVLVSERDNLSSQLIRRNDELTSAYDKIKTKQLELLRGEMYYQKKLCTIRALQVQIHELRHDSENLAQKTSGIKLMRKSVVKLQNELTQEQTRITALEQELENPINVHRWRKLEGSNPKAFDMIQLLHTLQKKLITKTKEDKEKKEFIKIQEELYLHLKNMLMKQVGPEALEQIEELETQFKNKSRQLRHMDTELNMYQAQKNPKVHHNRIFNSRRTCNFKTVL</sequence>
<dbReference type="EMBL" id="DS022306">
    <property type="protein sequence ID" value="OAJ41825.1"/>
    <property type="molecule type" value="Genomic_DNA"/>
</dbReference>
<feature type="coiled-coil region" evidence="2">
    <location>
        <begin position="807"/>
        <end position="858"/>
    </location>
</feature>
<evidence type="ECO:0000256" key="3">
    <source>
        <dbReference type="SAM" id="MobiDB-lite"/>
    </source>
</evidence>
<accession>A0A177WQ99</accession>
<evidence type="ECO:0000313" key="6">
    <source>
        <dbReference type="Proteomes" id="UP000077115"/>
    </source>
</evidence>
<feature type="coiled-coil region" evidence="2">
    <location>
        <begin position="240"/>
        <end position="267"/>
    </location>
</feature>
<dbReference type="InterPro" id="IPR049270">
    <property type="entry name" value="CFAP58_CC"/>
</dbReference>
<protein>
    <recommendedName>
        <fullName evidence="4">Cilia- and flagella-associated protein 58 central coiled coil domain-containing protein</fullName>
    </recommendedName>
</protein>
<dbReference type="AlphaFoldDB" id="A0A177WQ99"/>
<feature type="compositionally biased region" description="Polar residues" evidence="3">
    <location>
        <begin position="8"/>
        <end position="20"/>
    </location>
</feature>
<dbReference type="PANTHER" id="PTHR32083">
    <property type="entry name" value="CILIA AND FLAGELLA-ASSOCIATED PROTEIN 58-RELATED"/>
    <property type="match status" value="1"/>
</dbReference>
<feature type="coiled-coil region" evidence="2">
    <location>
        <begin position="520"/>
        <end position="547"/>
    </location>
</feature>
<dbReference type="Proteomes" id="UP000077115">
    <property type="component" value="Unassembled WGS sequence"/>
</dbReference>
<dbReference type="STRING" id="403673.A0A177WQ99"/>
<reference evidence="5 6" key="1">
    <citation type="submission" date="2006-10" db="EMBL/GenBank/DDBJ databases">
        <title>The Genome Sequence of Batrachochytrium dendrobatidis JEL423.</title>
        <authorList>
            <consortium name="The Broad Institute Genome Sequencing Platform"/>
            <person name="Birren B."/>
            <person name="Lander E."/>
            <person name="Galagan J."/>
            <person name="Cuomo C."/>
            <person name="Devon K."/>
            <person name="Jaffe D."/>
            <person name="Butler J."/>
            <person name="Alvarez P."/>
            <person name="Gnerre S."/>
            <person name="Grabherr M."/>
            <person name="Kleber M."/>
            <person name="Mauceli E."/>
            <person name="Brockman W."/>
            <person name="Young S."/>
            <person name="LaButti K."/>
            <person name="Sykes S."/>
            <person name="DeCaprio D."/>
            <person name="Crawford M."/>
            <person name="Koehrsen M."/>
            <person name="Engels R."/>
            <person name="Montgomery P."/>
            <person name="Pearson M."/>
            <person name="Howarth C."/>
            <person name="Larson L."/>
            <person name="White J."/>
            <person name="O'Leary S."/>
            <person name="Kodira C."/>
            <person name="Zeng Q."/>
            <person name="Yandava C."/>
            <person name="Alvarado L."/>
            <person name="Longcore J."/>
            <person name="James T."/>
        </authorList>
    </citation>
    <scope>NUCLEOTIDE SEQUENCE [LARGE SCALE GENOMIC DNA]</scope>
    <source>
        <strain evidence="5 6">JEL423</strain>
    </source>
</reference>
<feature type="region of interest" description="Disordered" evidence="3">
    <location>
        <begin position="121"/>
        <end position="146"/>
    </location>
</feature>